<protein>
    <submittedName>
        <fullName evidence="2">Uncharacterized protein</fullName>
    </submittedName>
</protein>
<feature type="region of interest" description="Disordered" evidence="1">
    <location>
        <begin position="1"/>
        <end position="36"/>
    </location>
</feature>
<accession>A0A1H5HBK1</accession>
<dbReference type="AlphaFoldDB" id="A0A1H5HBK1"/>
<dbReference type="Proteomes" id="UP000183407">
    <property type="component" value="Unassembled WGS sequence"/>
</dbReference>
<dbReference type="EMBL" id="FNTL01000004">
    <property type="protein sequence ID" value="SEE25362.1"/>
    <property type="molecule type" value="Genomic_DNA"/>
</dbReference>
<reference evidence="3" key="1">
    <citation type="submission" date="2016-10" db="EMBL/GenBank/DDBJ databases">
        <authorList>
            <person name="Varghese N."/>
        </authorList>
    </citation>
    <scope>NUCLEOTIDE SEQUENCE [LARGE SCALE GENOMIC DNA]</scope>
    <source>
        <strain evidence="3">DSM 44719</strain>
    </source>
</reference>
<evidence type="ECO:0000256" key="1">
    <source>
        <dbReference type="SAM" id="MobiDB-lite"/>
    </source>
</evidence>
<gene>
    <name evidence="2" type="ORF">SAMN04490220_7149</name>
</gene>
<evidence type="ECO:0000313" key="3">
    <source>
        <dbReference type="Proteomes" id="UP000183407"/>
    </source>
</evidence>
<name>A0A1H5HBK1_RHOJO</name>
<sequence length="36" mass="3835">MNQIQPGRPATPTVDAKRLWAGGAAAGSAQTRLEKW</sequence>
<proteinExistence type="predicted"/>
<organism evidence="2 3">
    <name type="scientific">Rhodococcus jostii</name>
    <dbReference type="NCBI Taxonomy" id="132919"/>
    <lineage>
        <taxon>Bacteria</taxon>
        <taxon>Bacillati</taxon>
        <taxon>Actinomycetota</taxon>
        <taxon>Actinomycetes</taxon>
        <taxon>Mycobacteriales</taxon>
        <taxon>Nocardiaceae</taxon>
        <taxon>Rhodococcus</taxon>
    </lineage>
</organism>
<evidence type="ECO:0000313" key="2">
    <source>
        <dbReference type="EMBL" id="SEE25362.1"/>
    </source>
</evidence>